<dbReference type="SMART" id="SM00504">
    <property type="entry name" value="Ubox"/>
    <property type="match status" value="1"/>
</dbReference>
<feature type="region of interest" description="Disordered" evidence="5">
    <location>
        <begin position="92"/>
        <end position="125"/>
    </location>
</feature>
<evidence type="ECO:0000256" key="5">
    <source>
        <dbReference type="SAM" id="MobiDB-lite"/>
    </source>
</evidence>
<feature type="region of interest" description="Disordered" evidence="5">
    <location>
        <begin position="330"/>
        <end position="442"/>
    </location>
</feature>
<dbReference type="SUPFAM" id="SSF57850">
    <property type="entry name" value="RING/U-box"/>
    <property type="match status" value="2"/>
</dbReference>
<dbReference type="InterPro" id="IPR045696">
    <property type="entry name" value="Ubox5_N"/>
</dbReference>
<feature type="non-terminal residue" evidence="8">
    <location>
        <position position="1"/>
    </location>
</feature>
<feature type="compositionally biased region" description="Basic and acidic residues" evidence="5">
    <location>
        <begin position="415"/>
        <end position="442"/>
    </location>
</feature>
<feature type="compositionally biased region" description="Polar residues" evidence="5">
    <location>
        <begin position="388"/>
        <end position="411"/>
    </location>
</feature>
<dbReference type="PROSITE" id="PS50089">
    <property type="entry name" value="ZF_RING_2"/>
    <property type="match status" value="1"/>
</dbReference>
<dbReference type="CDD" id="cd16660">
    <property type="entry name" value="RING-Ubox_RNF37"/>
    <property type="match status" value="1"/>
</dbReference>
<dbReference type="OrthoDB" id="20295at2759"/>
<feature type="region of interest" description="Disordered" evidence="5">
    <location>
        <begin position="467"/>
        <end position="488"/>
    </location>
</feature>
<evidence type="ECO:0000256" key="4">
    <source>
        <dbReference type="PROSITE-ProRule" id="PRU00175"/>
    </source>
</evidence>
<evidence type="ECO:0000259" key="6">
    <source>
        <dbReference type="PROSITE" id="PS50089"/>
    </source>
</evidence>
<accession>Q4RPV3</accession>
<dbReference type="GO" id="GO:0000209">
    <property type="term" value="P:protein polyubiquitination"/>
    <property type="evidence" value="ECO:0007669"/>
    <property type="project" value="TreeGrafter"/>
</dbReference>
<dbReference type="Gene3D" id="3.30.40.10">
    <property type="entry name" value="Zinc/RING finger domain, C3HC4 (zinc finger)"/>
    <property type="match status" value="2"/>
</dbReference>
<dbReference type="GO" id="GO:0034450">
    <property type="term" value="F:ubiquitin-ubiquitin ligase activity"/>
    <property type="evidence" value="ECO:0007669"/>
    <property type="project" value="TreeGrafter"/>
</dbReference>
<reference evidence="8" key="1">
    <citation type="journal article" date="2004" name="Nature">
        <title>Genome duplication in the teleost fish Tetraodon nigroviridis reveals the early vertebrate proto-karyotype.</title>
        <authorList>
            <person name="Jaillon O."/>
            <person name="Aury J.-M."/>
            <person name="Brunet F."/>
            <person name="Petit J.-L."/>
            <person name="Stange-Thomann N."/>
            <person name="Mauceli E."/>
            <person name="Bouneau L."/>
            <person name="Fischer C."/>
            <person name="Ozouf-Costaz C."/>
            <person name="Bernot A."/>
            <person name="Nicaud S."/>
            <person name="Jaffe D."/>
            <person name="Fisher S."/>
            <person name="Lutfalla G."/>
            <person name="Dossat C."/>
            <person name="Segurens B."/>
            <person name="Dasilva C."/>
            <person name="Salanoubat M."/>
            <person name="Levy M."/>
            <person name="Boudet N."/>
            <person name="Castellano S."/>
            <person name="Anthouard V."/>
            <person name="Jubin C."/>
            <person name="Castelli V."/>
            <person name="Katinka M."/>
            <person name="Vacherie B."/>
            <person name="Biemont C."/>
            <person name="Skalli Z."/>
            <person name="Cattolico L."/>
            <person name="Poulain J."/>
            <person name="De Berardinis V."/>
            <person name="Cruaud C."/>
            <person name="Duprat S."/>
            <person name="Brottier P."/>
            <person name="Coutanceau J.-P."/>
            <person name="Gouzy J."/>
            <person name="Parra G."/>
            <person name="Lardier G."/>
            <person name="Chapple C."/>
            <person name="McKernan K.J."/>
            <person name="McEwan P."/>
            <person name="Bosak S."/>
            <person name="Kellis M."/>
            <person name="Volff J.-N."/>
            <person name="Guigo R."/>
            <person name="Zody M.C."/>
            <person name="Mesirov J."/>
            <person name="Lindblad-Toh K."/>
            <person name="Birren B."/>
            <person name="Nusbaum C."/>
            <person name="Kahn D."/>
            <person name="Robinson-Rechavi M."/>
            <person name="Laudet V."/>
            <person name="Schachter V."/>
            <person name="Quetier F."/>
            <person name="Saurin W."/>
            <person name="Scarpelli C."/>
            <person name="Wincker P."/>
            <person name="Lander E.S."/>
            <person name="Weissenbach J."/>
            <person name="Roest Crollius H."/>
        </authorList>
    </citation>
    <scope>NUCLEOTIDE SEQUENCE [LARGE SCALE GENOMIC DNA]</scope>
</reference>
<name>Q4RPV3_TETNG</name>
<feature type="region of interest" description="Disordered" evidence="5">
    <location>
        <begin position="578"/>
        <end position="604"/>
    </location>
</feature>
<feature type="domain" description="U-box" evidence="7">
    <location>
        <begin position="294"/>
        <end position="374"/>
    </location>
</feature>
<dbReference type="Pfam" id="PF04564">
    <property type="entry name" value="U-box"/>
    <property type="match status" value="1"/>
</dbReference>
<feature type="region of interest" description="Disordered" evidence="5">
    <location>
        <begin position="513"/>
        <end position="535"/>
    </location>
</feature>
<dbReference type="PROSITE" id="PS51698">
    <property type="entry name" value="U_BOX"/>
    <property type="match status" value="1"/>
</dbReference>
<dbReference type="InterPro" id="IPR013083">
    <property type="entry name" value="Znf_RING/FYVE/PHD"/>
</dbReference>
<feature type="compositionally biased region" description="Low complexity" evidence="5">
    <location>
        <begin position="148"/>
        <end position="161"/>
    </location>
</feature>
<evidence type="ECO:0000313" key="8">
    <source>
        <dbReference type="EMBL" id="CAG09579.1"/>
    </source>
</evidence>
<feature type="domain" description="RING-type" evidence="6">
    <location>
        <begin position="537"/>
        <end position="592"/>
    </location>
</feature>
<dbReference type="InterPro" id="IPR001841">
    <property type="entry name" value="Znf_RING"/>
</dbReference>
<dbReference type="InterPro" id="IPR039925">
    <property type="entry name" value="RNF37_RING-Ubox"/>
</dbReference>
<dbReference type="FunFam" id="3.30.40.10:FF:000163">
    <property type="entry name" value="Putative ring finger protein 37"/>
    <property type="match status" value="1"/>
</dbReference>
<dbReference type="GO" id="GO:0031625">
    <property type="term" value="F:ubiquitin protein ligase binding"/>
    <property type="evidence" value="ECO:0007669"/>
    <property type="project" value="TreeGrafter"/>
</dbReference>
<evidence type="ECO:0000259" key="7">
    <source>
        <dbReference type="PROSITE" id="PS51698"/>
    </source>
</evidence>
<evidence type="ECO:0000256" key="3">
    <source>
        <dbReference type="ARBA" id="ARBA00022833"/>
    </source>
</evidence>
<sequence length="604" mass="66110">MVLNLCLPHFNTTIHCNKLCADGYDVTNLVSAQPAVRRRGFKLEYFLRPPVQVTLKFGFQVELCRLDVELWPWGMDQGQACKRLEISTSSDQAQEHNRFHKNHRIKTQKRDQQEGSGRACSSKTLPGQQWSLQARRWGDEALPEDSASTHGSGTHPGSSGPDFKLVGRCELREDTRVCFSNLSFSPRPPFPSPPPPHPAPCRQEALWSRGLPSLGAVTQLRVTIPFGGAASALGFKALTVWGQPARCCGAEQLERIRRIHESCERRAPSPGPFVPPVSQRKASVSAVTPPSADPLPEDFLDPITQEVMVLPMLLPSGMSVDNSTLEEHQKREATWGRAPNDPFTGVPFTPTSRPVPNPRLKSRIDHFLLKNGMTGTSGRLGRGEEGEQPQTSRLVAADLSTSESSGQNPISSDHPGVRGEADTRDTHSPMEEHPAGDTEHTSECEWLLKRGHKRPLNGDAEERMTAVSQPLQPLKRQRSDALPSCSGSHEERLSASLDDALLSVLCGRPSFTSNLSLQRQPKPDSEPAHGTAGGRTCSACSRSVSVYSKSTPPVYRLACGHLLCRPCLQSERQQVDAASSSTPGHVQCPACRRSTPRSGVVRVH</sequence>
<dbReference type="PANTHER" id="PTHR13492:SF2">
    <property type="entry name" value="RING FINGER PROTEIN 37"/>
    <property type="match status" value="1"/>
</dbReference>
<evidence type="ECO:0000256" key="2">
    <source>
        <dbReference type="ARBA" id="ARBA00022771"/>
    </source>
</evidence>
<dbReference type="EMBL" id="CAAE01015007">
    <property type="protein sequence ID" value="CAG09579.1"/>
    <property type="molecule type" value="Genomic_DNA"/>
</dbReference>
<comment type="caution">
    <text evidence="8">The sequence shown here is derived from an EMBL/GenBank/DDBJ whole genome shotgun (WGS) entry which is preliminary data.</text>
</comment>
<dbReference type="InterPro" id="IPR003613">
    <property type="entry name" value="Ubox_domain"/>
</dbReference>
<feature type="region of interest" description="Disordered" evidence="5">
    <location>
        <begin position="140"/>
        <end position="165"/>
    </location>
</feature>
<keyword evidence="2 4" id="KW-0863">Zinc-finger</keyword>
<dbReference type="PROSITE" id="PS00518">
    <property type="entry name" value="ZF_RING_1"/>
    <property type="match status" value="1"/>
</dbReference>
<reference evidence="8" key="2">
    <citation type="submission" date="2004-02" db="EMBL/GenBank/DDBJ databases">
        <authorList>
            <consortium name="Genoscope"/>
            <consortium name="Whitehead Institute Centre for Genome Research"/>
        </authorList>
    </citation>
    <scope>NUCLEOTIDE SEQUENCE</scope>
</reference>
<dbReference type="InterPro" id="IPR017907">
    <property type="entry name" value="Znf_RING_CS"/>
</dbReference>
<keyword evidence="3" id="KW-0862">Zinc</keyword>
<dbReference type="GO" id="GO:0008270">
    <property type="term" value="F:zinc ion binding"/>
    <property type="evidence" value="ECO:0007669"/>
    <property type="project" value="UniProtKB-KW"/>
</dbReference>
<keyword evidence="1" id="KW-0479">Metal-binding</keyword>
<organism evidence="8">
    <name type="scientific">Tetraodon nigroviridis</name>
    <name type="common">Spotted green pufferfish</name>
    <name type="synonym">Chelonodon nigroviridis</name>
    <dbReference type="NCBI Taxonomy" id="99883"/>
    <lineage>
        <taxon>Eukaryota</taxon>
        <taxon>Metazoa</taxon>
        <taxon>Chordata</taxon>
        <taxon>Craniata</taxon>
        <taxon>Vertebrata</taxon>
        <taxon>Euteleostomi</taxon>
        <taxon>Actinopterygii</taxon>
        <taxon>Neopterygii</taxon>
        <taxon>Teleostei</taxon>
        <taxon>Neoteleostei</taxon>
        <taxon>Acanthomorphata</taxon>
        <taxon>Eupercaria</taxon>
        <taxon>Tetraodontiformes</taxon>
        <taxon>Tetradontoidea</taxon>
        <taxon>Tetraodontidae</taxon>
        <taxon>Tetraodon</taxon>
    </lineage>
</organism>
<dbReference type="GO" id="GO:0005634">
    <property type="term" value="C:nucleus"/>
    <property type="evidence" value="ECO:0007669"/>
    <property type="project" value="TreeGrafter"/>
</dbReference>
<feature type="compositionally biased region" description="Basic residues" evidence="5">
    <location>
        <begin position="98"/>
        <end position="107"/>
    </location>
</feature>
<dbReference type="PANTHER" id="PTHR13492">
    <property type="entry name" value="RING FINGER PROTEIN 37"/>
    <property type="match status" value="1"/>
</dbReference>
<gene>
    <name evidence="8" type="ORF">GSTENG00030922001</name>
</gene>
<dbReference type="Pfam" id="PF19318">
    <property type="entry name" value="DUF5918"/>
    <property type="match status" value="2"/>
</dbReference>
<dbReference type="SMART" id="SM00184">
    <property type="entry name" value="RING"/>
    <property type="match status" value="1"/>
</dbReference>
<dbReference type="KEGG" id="tng:GSTEN00030922G001"/>
<dbReference type="InterPro" id="IPR039847">
    <property type="entry name" value="Ubox5"/>
</dbReference>
<protein>
    <submittedName>
        <fullName evidence="8">(spotted green pufferfish) hypothetical protein</fullName>
    </submittedName>
</protein>
<proteinExistence type="predicted"/>
<dbReference type="AlphaFoldDB" id="Q4RPV3"/>
<evidence type="ECO:0000256" key="1">
    <source>
        <dbReference type="ARBA" id="ARBA00022723"/>
    </source>
</evidence>